<dbReference type="CDD" id="cd01734">
    <property type="entry name" value="YlxS_C"/>
    <property type="match status" value="1"/>
</dbReference>
<dbReference type="RefSeq" id="WP_148972273.1">
    <property type="nucleotide sequence ID" value="NZ_CP043314.1"/>
</dbReference>
<accession>A0A5C0UHD3</accession>
<feature type="domain" description="Ribosome maturation factor RimP C-terminal" evidence="5">
    <location>
        <begin position="95"/>
        <end position="168"/>
    </location>
</feature>
<dbReference type="InterPro" id="IPR028989">
    <property type="entry name" value="RimP_N"/>
</dbReference>
<evidence type="ECO:0000256" key="1">
    <source>
        <dbReference type="ARBA" id="ARBA00022490"/>
    </source>
</evidence>
<evidence type="ECO:0000313" key="6">
    <source>
        <dbReference type="EMBL" id="QEK39150.1"/>
    </source>
</evidence>
<dbReference type="KEGG" id="nabu:FZC36_01735"/>
<comment type="subcellular location">
    <subcellularLocation>
        <location evidence="3">Cytoplasm</location>
    </subcellularLocation>
</comment>
<dbReference type="AlphaFoldDB" id="A0A5C0UHD3"/>
<dbReference type="PANTHER" id="PTHR33867">
    <property type="entry name" value="RIBOSOME MATURATION FACTOR RIMP"/>
    <property type="match status" value="1"/>
</dbReference>
<evidence type="ECO:0000256" key="3">
    <source>
        <dbReference type="HAMAP-Rule" id="MF_01077"/>
    </source>
</evidence>
<evidence type="ECO:0000259" key="5">
    <source>
        <dbReference type="Pfam" id="PF17384"/>
    </source>
</evidence>
<name>A0A5C0UHD3_9PROT</name>
<evidence type="ECO:0000256" key="2">
    <source>
        <dbReference type="ARBA" id="ARBA00022517"/>
    </source>
</evidence>
<dbReference type="Proteomes" id="UP000324924">
    <property type="component" value="Chromosome"/>
</dbReference>
<dbReference type="InterPro" id="IPR003728">
    <property type="entry name" value="Ribosome_maturation_RimP"/>
</dbReference>
<gene>
    <name evidence="3" type="primary">rimP</name>
    <name evidence="6" type="ORF">FZC36_01735</name>
</gene>
<dbReference type="SUPFAM" id="SSF75420">
    <property type="entry name" value="YhbC-like, N-terminal domain"/>
    <property type="match status" value="1"/>
</dbReference>
<dbReference type="HAMAP" id="MF_01077">
    <property type="entry name" value="RimP"/>
    <property type="match status" value="1"/>
</dbReference>
<feature type="domain" description="Ribosome maturation factor RimP N-terminal" evidence="4">
    <location>
        <begin position="24"/>
        <end position="92"/>
    </location>
</feature>
<reference evidence="6 7" key="1">
    <citation type="submission" date="2019-08" db="EMBL/GenBank/DDBJ databases">
        <title>Highly reduced genomes of protist endosymbionts show evolutionary convergence.</title>
        <authorList>
            <person name="George E."/>
            <person name="Husnik F."/>
            <person name="Tashyreva D."/>
            <person name="Prokopchuk G."/>
            <person name="Horak A."/>
            <person name="Kwong W.K."/>
            <person name="Lukes J."/>
            <person name="Keeling P.J."/>
        </authorList>
    </citation>
    <scope>NUCLEOTIDE SEQUENCE [LARGE SCALE GENOMIC DNA]</scope>
    <source>
        <strain evidence="6">1604HC</strain>
    </source>
</reference>
<dbReference type="InterPro" id="IPR035956">
    <property type="entry name" value="RimP_N_sf"/>
</dbReference>
<evidence type="ECO:0000259" key="4">
    <source>
        <dbReference type="Pfam" id="PF02576"/>
    </source>
</evidence>
<evidence type="ECO:0000313" key="7">
    <source>
        <dbReference type="Proteomes" id="UP000324924"/>
    </source>
</evidence>
<keyword evidence="1 3" id="KW-0963">Cytoplasm</keyword>
<dbReference type="Gene3D" id="2.30.30.180">
    <property type="entry name" value="Ribosome maturation factor RimP, C-terminal domain"/>
    <property type="match status" value="1"/>
</dbReference>
<comment type="function">
    <text evidence="3">Required for maturation of 30S ribosomal subunits.</text>
</comment>
<dbReference type="PANTHER" id="PTHR33867:SF1">
    <property type="entry name" value="RIBOSOME MATURATION FACTOR RIMP"/>
    <property type="match status" value="1"/>
</dbReference>
<dbReference type="InterPro" id="IPR036847">
    <property type="entry name" value="RimP_C_sf"/>
</dbReference>
<dbReference type="EMBL" id="CP043314">
    <property type="protein sequence ID" value="QEK39150.1"/>
    <property type="molecule type" value="Genomic_DNA"/>
</dbReference>
<organism evidence="6 7">
    <name type="scientific">Candidatus Nesciobacter abundans</name>
    <dbReference type="NCBI Taxonomy" id="2601668"/>
    <lineage>
        <taxon>Bacteria</taxon>
        <taxon>Pseudomonadati</taxon>
        <taxon>Pseudomonadota</taxon>
        <taxon>Alphaproteobacteria</taxon>
        <taxon>Holosporales</taxon>
        <taxon>Holosporaceae</taxon>
        <taxon>Candidatus Nesciobacter</taxon>
    </lineage>
</organism>
<dbReference type="InterPro" id="IPR028998">
    <property type="entry name" value="RimP_C"/>
</dbReference>
<dbReference type="GO" id="GO:0000028">
    <property type="term" value="P:ribosomal small subunit assembly"/>
    <property type="evidence" value="ECO:0007669"/>
    <property type="project" value="TreeGrafter"/>
</dbReference>
<keyword evidence="7" id="KW-1185">Reference proteome</keyword>
<keyword evidence="2 3" id="KW-0690">Ribosome biogenesis</keyword>
<dbReference type="GO" id="GO:0006412">
    <property type="term" value="P:translation"/>
    <property type="evidence" value="ECO:0007669"/>
    <property type="project" value="TreeGrafter"/>
</dbReference>
<sequence>MSNAEKIIVYLDENELKVYDSVFEFVKNRGYEITMIRIVHEYRSVITRVNIERIDKKPITHEDCSEVGILIDTKLKVDNIKANLEISSPGIDRDLTRLKDFEEHKGKEIKVKTRFPISESKTLIGELMSILPDGIELNKDSQNKRSEENSIYNKVFIPYNTIRKAKLISDAYQSKK</sequence>
<dbReference type="Pfam" id="PF02576">
    <property type="entry name" value="RimP_N"/>
    <property type="match status" value="1"/>
</dbReference>
<protein>
    <recommendedName>
        <fullName evidence="3">Ribosome maturation factor RimP</fullName>
    </recommendedName>
</protein>
<dbReference type="GO" id="GO:0005829">
    <property type="term" value="C:cytosol"/>
    <property type="evidence" value="ECO:0007669"/>
    <property type="project" value="TreeGrafter"/>
</dbReference>
<dbReference type="Pfam" id="PF17384">
    <property type="entry name" value="DUF150_C"/>
    <property type="match status" value="1"/>
</dbReference>
<dbReference type="SUPFAM" id="SSF74942">
    <property type="entry name" value="YhbC-like, C-terminal domain"/>
    <property type="match status" value="1"/>
</dbReference>
<comment type="similarity">
    <text evidence="3">Belongs to the RimP family.</text>
</comment>
<dbReference type="OrthoDB" id="9805006at2"/>
<proteinExistence type="inferred from homology"/>